<evidence type="ECO:0000313" key="11">
    <source>
        <dbReference type="EMBL" id="PZR55563.1"/>
    </source>
</evidence>
<keyword evidence="2" id="KW-1003">Cell membrane</keyword>
<protein>
    <submittedName>
        <fullName evidence="11">Cell division protein FtsQ</fullName>
    </submittedName>
</protein>
<gene>
    <name evidence="11" type="ORF">DNL40_03590</name>
</gene>
<reference evidence="11 12" key="1">
    <citation type="submission" date="2018-06" db="EMBL/GenBank/DDBJ databases">
        <title>Whole genome sequencing of a novel hydrocarbon degrading bacterial strain, PW21 isolated from oil contaminated produced water sample.</title>
        <authorList>
            <person name="Nagkirti P."/>
            <person name="Shaikh A."/>
            <person name="Gowdaman V."/>
            <person name="Engineer A.E."/>
            <person name="Dagar S."/>
            <person name="Dhakephalkar P.K."/>
        </authorList>
    </citation>
    <scope>NUCLEOTIDE SEQUENCE [LARGE SCALE GENOMIC DNA]</scope>
    <source>
        <strain evidence="11 12">PW21</strain>
    </source>
</reference>
<dbReference type="Proteomes" id="UP000248783">
    <property type="component" value="Unassembled WGS sequence"/>
</dbReference>
<dbReference type="PANTHER" id="PTHR37820">
    <property type="entry name" value="CELL DIVISION PROTEIN DIVIB"/>
    <property type="match status" value="1"/>
</dbReference>
<dbReference type="GO" id="GO:0005886">
    <property type="term" value="C:plasma membrane"/>
    <property type="evidence" value="ECO:0007669"/>
    <property type="project" value="TreeGrafter"/>
</dbReference>
<accession>A0A2W5WY33</accession>
<comment type="caution">
    <text evidence="11">The sequence shown here is derived from an EMBL/GenBank/DDBJ whole genome shotgun (WGS) entry which is preliminary data.</text>
</comment>
<feature type="region of interest" description="Disordered" evidence="8">
    <location>
        <begin position="1"/>
        <end position="87"/>
    </location>
</feature>
<evidence type="ECO:0000256" key="5">
    <source>
        <dbReference type="ARBA" id="ARBA00022989"/>
    </source>
</evidence>
<dbReference type="InterPro" id="IPR050487">
    <property type="entry name" value="FtsQ_DivIB"/>
</dbReference>
<feature type="transmembrane region" description="Helical" evidence="9">
    <location>
        <begin position="99"/>
        <end position="120"/>
    </location>
</feature>
<dbReference type="PANTHER" id="PTHR37820:SF1">
    <property type="entry name" value="CELL DIVISION PROTEIN FTSQ"/>
    <property type="match status" value="1"/>
</dbReference>
<sequence length="321" mass="33288">MPAAPARPQSKGASKGGAKGTSKGTLTGTAKGASAQAPRPATAKSGGGTKAAGSRASAPRTEAVPRVEGRDARPGRPTVSTAMSRRLAEKSAMRRHRMWRAAGIWTATLAVAGGLGWVAFFSPVMALDPQEVTVTGQGTTVDVAQVQEVVARQAGVPLPRLDTVRLRDEVLGVGGVKDVRVARAWPDGLTVALVSREPAAAVPVEGGFVLVDLEGVQVGGLPEPPEGMPLVHVPLGEDDAPVLQAALHVVAGLPSHLAAEVTEVGAETRDDVRTRLASGQEVRWGDDSRMAYKVVVVERLRQADPEAGTYDVSSPDLPVTR</sequence>
<feature type="compositionally biased region" description="Low complexity" evidence="8">
    <location>
        <begin position="20"/>
        <end position="35"/>
    </location>
</feature>
<keyword evidence="12" id="KW-1185">Reference proteome</keyword>
<evidence type="ECO:0000256" key="6">
    <source>
        <dbReference type="ARBA" id="ARBA00023136"/>
    </source>
</evidence>
<keyword evidence="6 9" id="KW-0472">Membrane</keyword>
<keyword evidence="4 9" id="KW-0812">Transmembrane</keyword>
<keyword evidence="7" id="KW-0131">Cell cycle</keyword>
<dbReference type="AlphaFoldDB" id="A0A2W5WY33"/>
<feature type="domain" description="POTRA" evidence="10">
    <location>
        <begin position="127"/>
        <end position="196"/>
    </location>
</feature>
<keyword evidence="5 9" id="KW-1133">Transmembrane helix</keyword>
<dbReference type="Gene3D" id="3.10.20.310">
    <property type="entry name" value="membrane protein fhac"/>
    <property type="match status" value="1"/>
</dbReference>
<dbReference type="GO" id="GO:0051301">
    <property type="term" value="P:cell division"/>
    <property type="evidence" value="ECO:0007669"/>
    <property type="project" value="UniProtKB-KW"/>
</dbReference>
<dbReference type="InterPro" id="IPR013685">
    <property type="entry name" value="POTRA_FtsQ_type"/>
</dbReference>
<evidence type="ECO:0000256" key="3">
    <source>
        <dbReference type="ARBA" id="ARBA00022618"/>
    </source>
</evidence>
<feature type="compositionally biased region" description="Basic and acidic residues" evidence="8">
    <location>
        <begin position="63"/>
        <end position="74"/>
    </location>
</feature>
<name>A0A2W5WY33_9MICO</name>
<evidence type="ECO:0000256" key="2">
    <source>
        <dbReference type="ARBA" id="ARBA00022475"/>
    </source>
</evidence>
<proteinExistence type="predicted"/>
<evidence type="ECO:0000256" key="7">
    <source>
        <dbReference type="ARBA" id="ARBA00023306"/>
    </source>
</evidence>
<evidence type="ECO:0000259" key="10">
    <source>
        <dbReference type="PROSITE" id="PS51779"/>
    </source>
</evidence>
<organism evidence="11 12">
    <name type="scientific">Xylanimonas oleitrophica</name>
    <dbReference type="NCBI Taxonomy" id="2607479"/>
    <lineage>
        <taxon>Bacteria</taxon>
        <taxon>Bacillati</taxon>
        <taxon>Actinomycetota</taxon>
        <taxon>Actinomycetes</taxon>
        <taxon>Micrococcales</taxon>
        <taxon>Promicromonosporaceae</taxon>
        <taxon>Xylanimonas</taxon>
    </lineage>
</organism>
<dbReference type="Pfam" id="PF08478">
    <property type="entry name" value="POTRA_1"/>
    <property type="match status" value="1"/>
</dbReference>
<keyword evidence="3 11" id="KW-0132">Cell division</keyword>
<evidence type="ECO:0000256" key="9">
    <source>
        <dbReference type="SAM" id="Phobius"/>
    </source>
</evidence>
<dbReference type="InterPro" id="IPR034746">
    <property type="entry name" value="POTRA"/>
</dbReference>
<dbReference type="PROSITE" id="PS51779">
    <property type="entry name" value="POTRA"/>
    <property type="match status" value="1"/>
</dbReference>
<comment type="subcellular location">
    <subcellularLocation>
        <location evidence="1">Membrane</location>
    </subcellularLocation>
</comment>
<dbReference type="Pfam" id="PF03799">
    <property type="entry name" value="FtsQ_DivIB_C"/>
    <property type="match status" value="1"/>
</dbReference>
<evidence type="ECO:0000313" key="12">
    <source>
        <dbReference type="Proteomes" id="UP000248783"/>
    </source>
</evidence>
<evidence type="ECO:0000256" key="4">
    <source>
        <dbReference type="ARBA" id="ARBA00022692"/>
    </source>
</evidence>
<dbReference type="EMBL" id="QKWH01000001">
    <property type="protein sequence ID" value="PZR55563.1"/>
    <property type="molecule type" value="Genomic_DNA"/>
</dbReference>
<dbReference type="InterPro" id="IPR005548">
    <property type="entry name" value="Cell_div_FtsQ/DivIB_C"/>
</dbReference>
<evidence type="ECO:0000256" key="1">
    <source>
        <dbReference type="ARBA" id="ARBA00004370"/>
    </source>
</evidence>
<evidence type="ECO:0000256" key="8">
    <source>
        <dbReference type="SAM" id="MobiDB-lite"/>
    </source>
</evidence>